<dbReference type="AlphaFoldDB" id="A0AAD6ABC5"/>
<dbReference type="PROSITE" id="PS50010">
    <property type="entry name" value="DH_2"/>
    <property type="match status" value="1"/>
</dbReference>
<dbReference type="GO" id="GO:0005085">
    <property type="term" value="F:guanyl-nucleotide exchange factor activity"/>
    <property type="evidence" value="ECO:0007669"/>
    <property type="project" value="InterPro"/>
</dbReference>
<feature type="region of interest" description="Disordered" evidence="1">
    <location>
        <begin position="289"/>
        <end position="325"/>
    </location>
</feature>
<evidence type="ECO:0000313" key="4">
    <source>
        <dbReference type="Proteomes" id="UP001219934"/>
    </source>
</evidence>
<dbReference type="SUPFAM" id="SSF48065">
    <property type="entry name" value="DBL homology domain (DH-domain)"/>
    <property type="match status" value="1"/>
</dbReference>
<dbReference type="SMART" id="SM00325">
    <property type="entry name" value="RhoGEF"/>
    <property type="match status" value="1"/>
</dbReference>
<dbReference type="Proteomes" id="UP001219934">
    <property type="component" value="Unassembled WGS sequence"/>
</dbReference>
<dbReference type="InterPro" id="IPR000219">
    <property type="entry name" value="DH_dom"/>
</dbReference>
<evidence type="ECO:0000259" key="2">
    <source>
        <dbReference type="PROSITE" id="PS50010"/>
    </source>
</evidence>
<dbReference type="EMBL" id="JAPTMU010000092">
    <property type="protein sequence ID" value="KAJ4921995.1"/>
    <property type="molecule type" value="Genomic_DNA"/>
</dbReference>
<dbReference type="Pfam" id="PF23014">
    <property type="entry name" value="PH_Tiam1"/>
    <property type="match status" value="1"/>
</dbReference>
<dbReference type="InterPro" id="IPR011993">
    <property type="entry name" value="PH-like_dom_sf"/>
</dbReference>
<dbReference type="InterPro" id="IPR035899">
    <property type="entry name" value="DBL_dom_sf"/>
</dbReference>
<sequence>MEALFGCLPEMLDFQRVFLQTLEEKITSCPNLEAPEQLQKLLLSLGGSFLLYADRFKHYSGFCANHLKVQKVLERAKTDAAFKHFLETRNPTNQHSASLESFLIKPVQRILKYPLLLRELRRCGRWRTRRRTSTRCRKSTRSLAALPMSPQVVALSMGGFLLCSSVLWLNPLPSLRLKKEPELTLFVFKRAVVLVYRENIKLKKRMTASRPADLDPFRFRWLIPVSQAQVRPANFTGSGSECVLELVHCRSEVEGRPETVFQLCSSDVEMKARVLCALRPLLRARDPCGSLRRPRLSPQRRRHRGRGGEDPALPPDGNQTPKTRLSSVTGGLEAQLQNLHFTEGGAEPRGMGRRSYNLRGEGGELGGLLERDYSVHSMTSIISEDCFYDGWQRGRKQAPGTGNTLQTHKTH</sequence>
<gene>
    <name evidence="3" type="ORF">JOQ06_002028</name>
</gene>
<dbReference type="PANTHER" id="PTHR46001">
    <property type="entry name" value="TIAM (MAMMALIAN TUMOR INVASION AND METASTASIS FACTOR) HOMOLOG"/>
    <property type="match status" value="1"/>
</dbReference>
<accession>A0AAD6ABC5</accession>
<feature type="domain" description="DH" evidence="2">
    <location>
        <begin position="1"/>
        <end position="122"/>
    </location>
</feature>
<keyword evidence="4" id="KW-1185">Reference proteome</keyword>
<organism evidence="3 4">
    <name type="scientific">Pogonophryne albipinna</name>
    <dbReference type="NCBI Taxonomy" id="1090488"/>
    <lineage>
        <taxon>Eukaryota</taxon>
        <taxon>Metazoa</taxon>
        <taxon>Chordata</taxon>
        <taxon>Craniata</taxon>
        <taxon>Vertebrata</taxon>
        <taxon>Euteleostomi</taxon>
        <taxon>Actinopterygii</taxon>
        <taxon>Neopterygii</taxon>
        <taxon>Teleostei</taxon>
        <taxon>Neoteleostei</taxon>
        <taxon>Acanthomorphata</taxon>
        <taxon>Eupercaria</taxon>
        <taxon>Perciformes</taxon>
        <taxon>Notothenioidei</taxon>
        <taxon>Pogonophryne</taxon>
    </lineage>
</organism>
<evidence type="ECO:0000256" key="1">
    <source>
        <dbReference type="SAM" id="MobiDB-lite"/>
    </source>
</evidence>
<feature type="compositionally biased region" description="Basic residues" evidence="1">
    <location>
        <begin position="292"/>
        <end position="305"/>
    </location>
</feature>
<proteinExistence type="predicted"/>
<reference evidence="3" key="1">
    <citation type="submission" date="2022-11" db="EMBL/GenBank/DDBJ databases">
        <title>Chromosome-level genome of Pogonophryne albipinna.</title>
        <authorList>
            <person name="Jo E."/>
        </authorList>
    </citation>
    <scope>NUCLEOTIDE SEQUENCE</scope>
    <source>
        <strain evidence="3">SGF0006</strain>
        <tissue evidence="3">Muscle</tissue>
    </source>
</reference>
<evidence type="ECO:0000313" key="3">
    <source>
        <dbReference type="EMBL" id="KAJ4921995.1"/>
    </source>
</evidence>
<dbReference type="InterPro" id="IPR043537">
    <property type="entry name" value="Tiam1/Tiam2/Sif"/>
</dbReference>
<dbReference type="PANTHER" id="PTHR46001:SF5">
    <property type="entry name" value="RHO GUANINE NUCLEOTIDE EXCHANGE FACTOR TIAM2"/>
    <property type="match status" value="1"/>
</dbReference>
<dbReference type="SUPFAM" id="SSF50729">
    <property type="entry name" value="PH domain-like"/>
    <property type="match status" value="1"/>
</dbReference>
<name>A0AAD6ABC5_9TELE</name>
<dbReference type="Gene3D" id="2.30.29.30">
    <property type="entry name" value="Pleckstrin-homology domain (PH domain)/Phosphotyrosine-binding domain (PTB)"/>
    <property type="match status" value="1"/>
</dbReference>
<dbReference type="Pfam" id="PF00621">
    <property type="entry name" value="RhoGEF"/>
    <property type="match status" value="1"/>
</dbReference>
<dbReference type="Gene3D" id="1.20.900.10">
    <property type="entry name" value="Dbl homology (DH) domain"/>
    <property type="match status" value="1"/>
</dbReference>
<comment type="caution">
    <text evidence="3">The sequence shown here is derived from an EMBL/GenBank/DDBJ whole genome shotgun (WGS) entry which is preliminary data.</text>
</comment>
<protein>
    <recommendedName>
        <fullName evidence="2">DH domain-containing protein</fullName>
    </recommendedName>
</protein>
<dbReference type="GO" id="GO:0007264">
    <property type="term" value="P:small GTPase-mediated signal transduction"/>
    <property type="evidence" value="ECO:0007669"/>
    <property type="project" value="InterPro"/>
</dbReference>
<dbReference type="InterPro" id="IPR055230">
    <property type="entry name" value="PH_Tiam1/2"/>
</dbReference>